<accession>A0A2P6R7T3</accession>
<protein>
    <submittedName>
        <fullName evidence="1">Putative alpha-L-fucosidase</fullName>
        <ecNumber evidence="1">3.2.1.51</ecNumber>
    </submittedName>
</protein>
<organism evidence="1 2">
    <name type="scientific">Rosa chinensis</name>
    <name type="common">China rose</name>
    <dbReference type="NCBI Taxonomy" id="74649"/>
    <lineage>
        <taxon>Eukaryota</taxon>
        <taxon>Viridiplantae</taxon>
        <taxon>Streptophyta</taxon>
        <taxon>Embryophyta</taxon>
        <taxon>Tracheophyta</taxon>
        <taxon>Spermatophyta</taxon>
        <taxon>Magnoliopsida</taxon>
        <taxon>eudicotyledons</taxon>
        <taxon>Gunneridae</taxon>
        <taxon>Pentapetalae</taxon>
        <taxon>rosids</taxon>
        <taxon>fabids</taxon>
        <taxon>Rosales</taxon>
        <taxon>Rosaceae</taxon>
        <taxon>Rosoideae</taxon>
        <taxon>Rosoideae incertae sedis</taxon>
        <taxon>Rosa</taxon>
    </lineage>
</organism>
<reference evidence="1 2" key="1">
    <citation type="journal article" date="2018" name="Nat. Genet.">
        <title>The Rosa genome provides new insights in the design of modern roses.</title>
        <authorList>
            <person name="Bendahmane M."/>
        </authorList>
    </citation>
    <scope>NUCLEOTIDE SEQUENCE [LARGE SCALE GENOMIC DNA]</scope>
    <source>
        <strain evidence="2">cv. Old Blush</strain>
    </source>
</reference>
<name>A0A2P6R7T3_ROSCH</name>
<dbReference type="AlphaFoldDB" id="A0A2P6R7T3"/>
<proteinExistence type="predicted"/>
<comment type="caution">
    <text evidence="1">The sequence shown here is derived from an EMBL/GenBank/DDBJ whole genome shotgun (WGS) entry which is preliminary data.</text>
</comment>
<keyword evidence="1" id="KW-0326">Glycosidase</keyword>
<keyword evidence="1" id="KW-0378">Hydrolase</keyword>
<gene>
    <name evidence="1" type="ORF">RchiOBHm_Chr3g0457861</name>
</gene>
<sequence length="53" mass="6131">MRFELKDVKVVYIHLYAIKYDLIASYTKYGFTSPLMACCGNGGPPYNYNMRLT</sequence>
<dbReference type="Gramene" id="PRQ42459">
    <property type="protein sequence ID" value="PRQ42459"/>
    <property type="gene ID" value="RchiOBHm_Chr3g0457861"/>
</dbReference>
<evidence type="ECO:0000313" key="2">
    <source>
        <dbReference type="Proteomes" id="UP000238479"/>
    </source>
</evidence>
<keyword evidence="2" id="KW-1185">Reference proteome</keyword>
<dbReference type="GO" id="GO:0004560">
    <property type="term" value="F:alpha-L-fucosidase activity"/>
    <property type="evidence" value="ECO:0007669"/>
    <property type="project" value="UniProtKB-EC"/>
</dbReference>
<dbReference type="Proteomes" id="UP000238479">
    <property type="component" value="Chromosome 3"/>
</dbReference>
<dbReference type="EMBL" id="PDCK01000041">
    <property type="protein sequence ID" value="PRQ42459.1"/>
    <property type="molecule type" value="Genomic_DNA"/>
</dbReference>
<evidence type="ECO:0000313" key="1">
    <source>
        <dbReference type="EMBL" id="PRQ42459.1"/>
    </source>
</evidence>
<dbReference type="Gene3D" id="3.40.50.1110">
    <property type="entry name" value="SGNH hydrolase"/>
    <property type="match status" value="1"/>
</dbReference>
<dbReference type="EC" id="3.2.1.51" evidence="1"/>
<dbReference type="InterPro" id="IPR036514">
    <property type="entry name" value="SGNH_hydro_sf"/>
</dbReference>
<dbReference type="STRING" id="74649.A0A2P6R7T3"/>